<dbReference type="Pfam" id="PF05911">
    <property type="entry name" value="FPP"/>
    <property type="match status" value="4"/>
</dbReference>
<feature type="compositionally biased region" description="Basic and acidic residues" evidence="4">
    <location>
        <begin position="621"/>
        <end position="636"/>
    </location>
</feature>
<dbReference type="EMBL" id="JAVXUO010001800">
    <property type="protein sequence ID" value="KAK2979065.1"/>
    <property type="molecule type" value="Genomic_DNA"/>
</dbReference>
<evidence type="ECO:0000313" key="6">
    <source>
        <dbReference type="Proteomes" id="UP001187471"/>
    </source>
</evidence>
<reference evidence="5" key="1">
    <citation type="submission" date="2022-12" db="EMBL/GenBank/DDBJ databases">
        <title>Draft genome assemblies for two species of Escallonia (Escalloniales).</title>
        <authorList>
            <person name="Chanderbali A."/>
            <person name="Dervinis C."/>
            <person name="Anghel I."/>
            <person name="Soltis D."/>
            <person name="Soltis P."/>
            <person name="Zapata F."/>
        </authorList>
    </citation>
    <scope>NUCLEOTIDE SEQUENCE</scope>
    <source>
        <strain evidence="5">UCBG92.1500</strain>
        <tissue evidence="5">Leaf</tissue>
    </source>
</reference>
<protein>
    <recommendedName>
        <fullName evidence="7">Filament-like plant protein</fullName>
    </recommendedName>
</protein>
<dbReference type="PANTHER" id="PTHR31580">
    <property type="entry name" value="FILAMENT-LIKE PLANT PROTEIN 4"/>
    <property type="match status" value="1"/>
</dbReference>
<feature type="compositionally biased region" description="Polar residues" evidence="4">
    <location>
        <begin position="689"/>
        <end position="699"/>
    </location>
</feature>
<accession>A0AA88UCB0</accession>
<feature type="region of interest" description="Disordered" evidence="4">
    <location>
        <begin position="603"/>
        <end position="699"/>
    </location>
</feature>
<organism evidence="5 6">
    <name type="scientific">Escallonia rubra</name>
    <dbReference type="NCBI Taxonomy" id="112253"/>
    <lineage>
        <taxon>Eukaryota</taxon>
        <taxon>Viridiplantae</taxon>
        <taxon>Streptophyta</taxon>
        <taxon>Embryophyta</taxon>
        <taxon>Tracheophyta</taxon>
        <taxon>Spermatophyta</taxon>
        <taxon>Magnoliopsida</taxon>
        <taxon>eudicotyledons</taxon>
        <taxon>Gunneridae</taxon>
        <taxon>Pentapetalae</taxon>
        <taxon>asterids</taxon>
        <taxon>campanulids</taxon>
        <taxon>Escalloniales</taxon>
        <taxon>Escalloniaceae</taxon>
        <taxon>Escallonia</taxon>
    </lineage>
</organism>
<feature type="compositionally biased region" description="Basic and acidic residues" evidence="4">
    <location>
        <begin position="1"/>
        <end position="18"/>
    </location>
</feature>
<evidence type="ECO:0000256" key="4">
    <source>
        <dbReference type="SAM" id="MobiDB-lite"/>
    </source>
</evidence>
<sequence>MEKRSWLWKRKSSDRSPGDTESSGSISSHSEKYSDEQIAAIVNLRQSYDLYVSVNQVQSQAGCRGVYQKDVELAVELCNMAAKCQKVTSKVAVTTEEVNDRVKSLTEKLSAALVNIGAKEDLVKQHAKVAEEAVAGWERAENEVAVLKQQLEAALQQNLALDVRLSHLDGALKECVRQLRQAREEQEQRIHEAVAERTQEWESTKSKLESQLLELQTKAEDAKSGYQTSVDPAVLLKLEFLEKENSILKLQLLSRSEELDIRTIERDLSTQTAETASKLQLDSIKKMAKLEAECRRLQAVARKSSSVIDHKSVSSLNVGSLTDSQSDTGERFHAVDIDIRKISTVDCNECEPSCSDSWASALITELAQIKNEKLKPKNFTSCSVEMDIMDDFLEMERLAALPEMQSETCFGESETADLEGNNVHTLRTELETMSHRVTELESKLARIEGEKAELENAVKASQDSLEASKAQLTETRNRLEELQKEQILVNETKEFLELQLNDMKAEARTVSVEVDLLKAEVEKEQKFSAEMAARCLELEDNLMRKTQEVKLQKTASLNSEPKIKQEDFAAAADKLAECQHTIASLGRQLKSLATLEDFLIETTNVPGSSGGRSMTPSGGEEAWKLHSNDTFPKSDPDSSTQPEENSGASVGGCNEESPGSSSSSNSSGVAMSHDGSTRTKNGFGKFFSRSKSGIQLENR</sequence>
<keyword evidence="2 3" id="KW-0175">Coiled coil</keyword>
<dbReference type="AlphaFoldDB" id="A0AA88UCB0"/>
<feature type="region of interest" description="Disordered" evidence="4">
    <location>
        <begin position="1"/>
        <end position="30"/>
    </location>
</feature>
<evidence type="ECO:0000256" key="2">
    <source>
        <dbReference type="ARBA" id="ARBA00023054"/>
    </source>
</evidence>
<evidence type="ECO:0000256" key="3">
    <source>
        <dbReference type="SAM" id="Coils"/>
    </source>
</evidence>
<dbReference type="PANTHER" id="PTHR31580:SF5">
    <property type="entry name" value="FILAMENT-LIKE PLANT PROTEIN 1-RELATED"/>
    <property type="match status" value="1"/>
</dbReference>
<feature type="coiled-coil region" evidence="3">
    <location>
        <begin position="137"/>
        <end position="225"/>
    </location>
</feature>
<comment type="caution">
    <text evidence="5">The sequence shown here is derived from an EMBL/GenBank/DDBJ whole genome shotgun (WGS) entry which is preliminary data.</text>
</comment>
<evidence type="ECO:0000256" key="1">
    <source>
        <dbReference type="ARBA" id="ARBA00005921"/>
    </source>
</evidence>
<evidence type="ECO:0008006" key="7">
    <source>
        <dbReference type="Google" id="ProtNLM"/>
    </source>
</evidence>
<feature type="compositionally biased region" description="Low complexity" evidence="4">
    <location>
        <begin position="654"/>
        <end position="668"/>
    </location>
</feature>
<gene>
    <name evidence="5" type="ORF">RJ640_026015</name>
</gene>
<feature type="compositionally biased region" description="Polar residues" evidence="4">
    <location>
        <begin position="603"/>
        <end position="616"/>
    </location>
</feature>
<feature type="compositionally biased region" description="Polar residues" evidence="4">
    <location>
        <begin position="637"/>
        <end position="648"/>
    </location>
</feature>
<name>A0AA88UCB0_9ASTE</name>
<feature type="coiled-coil region" evidence="3">
    <location>
        <begin position="423"/>
        <end position="520"/>
    </location>
</feature>
<evidence type="ECO:0000313" key="5">
    <source>
        <dbReference type="EMBL" id="KAK2979065.1"/>
    </source>
</evidence>
<keyword evidence="6" id="KW-1185">Reference proteome</keyword>
<dbReference type="InterPro" id="IPR008587">
    <property type="entry name" value="FPP_plant"/>
</dbReference>
<comment type="similarity">
    <text evidence="1">Belongs to the FPP family.</text>
</comment>
<dbReference type="Proteomes" id="UP001187471">
    <property type="component" value="Unassembled WGS sequence"/>
</dbReference>
<proteinExistence type="inferred from homology"/>